<dbReference type="RefSeq" id="XP_013254364.1">
    <property type="nucleotide sequence ID" value="XM_013398910.1"/>
</dbReference>
<sequence length="431" mass="47919">MDIPSTDEEFRSAIQALQASTKAIEHQTRIINSQAAYLKNWKTSDDAADHRRSSHASYLSQREAAEIQHVTFVVELSFIDHFSSCAKCEGQNEQLLDDLRADLQSESESIAKDVKSVHSVVSQVLNADDRALAKLNDRTTRHPNPTIDTGDKVQRVTQLASALQYFRVQVVKDRLDYTYLRRLNELSSPEGEESMRDPAVSSTTVKEIQQDLGSLYDEIDDIVTMAVRHEHTGPIGATLHQIDAAWERQGKAMAEQVHSRLSTLTESLEQLSSRLETIHSQRTILRNLALRTESLQQQPNPPARRLARATRAGGASAAETGPTDTKAQPALSKLLQHLSLHDTTNPAPSQIPHPHPLPTAIQKQTIRLQTESTQHVSEILTASEKAATRRREILDAVAKCIVGETSEKNARDLGDLEAVVNGARLRMERRA</sequence>
<dbReference type="Proteomes" id="UP000027920">
    <property type="component" value="Unassembled WGS sequence"/>
</dbReference>
<feature type="region of interest" description="Disordered" evidence="1">
    <location>
        <begin position="293"/>
        <end position="326"/>
    </location>
</feature>
<keyword evidence="3" id="KW-1185">Reference proteome</keyword>
<name>A0A072NV98_9EURO</name>
<evidence type="ECO:0000313" key="2">
    <source>
        <dbReference type="EMBL" id="KEF51774.1"/>
    </source>
</evidence>
<gene>
    <name evidence="2" type="ORF">A1O9_12111</name>
</gene>
<dbReference type="HOGENOM" id="CLU_573684_0_0_1"/>
<evidence type="ECO:0000313" key="3">
    <source>
        <dbReference type="Proteomes" id="UP000027920"/>
    </source>
</evidence>
<protein>
    <submittedName>
        <fullName evidence="2">Uncharacterized protein</fullName>
    </submittedName>
</protein>
<dbReference type="OrthoDB" id="1699231at2759"/>
<comment type="caution">
    <text evidence="2">The sequence shown here is derived from an EMBL/GenBank/DDBJ whole genome shotgun (WGS) entry which is preliminary data.</text>
</comment>
<accession>A0A072NV98</accession>
<dbReference type="VEuPathDB" id="FungiDB:A1O9_12111"/>
<reference evidence="2 3" key="1">
    <citation type="submission" date="2013-03" db="EMBL/GenBank/DDBJ databases">
        <title>The Genome Sequence of Exophiala aquamarina CBS 119918.</title>
        <authorList>
            <consortium name="The Broad Institute Genomics Platform"/>
            <person name="Cuomo C."/>
            <person name="de Hoog S."/>
            <person name="Gorbushina A."/>
            <person name="Walker B."/>
            <person name="Young S.K."/>
            <person name="Zeng Q."/>
            <person name="Gargeya S."/>
            <person name="Fitzgerald M."/>
            <person name="Haas B."/>
            <person name="Abouelleil A."/>
            <person name="Allen A.W."/>
            <person name="Alvarado L."/>
            <person name="Arachchi H.M."/>
            <person name="Berlin A.M."/>
            <person name="Chapman S.B."/>
            <person name="Gainer-Dewar J."/>
            <person name="Goldberg J."/>
            <person name="Griggs A."/>
            <person name="Gujja S."/>
            <person name="Hansen M."/>
            <person name="Howarth C."/>
            <person name="Imamovic A."/>
            <person name="Ireland A."/>
            <person name="Larimer J."/>
            <person name="McCowan C."/>
            <person name="Murphy C."/>
            <person name="Pearson M."/>
            <person name="Poon T.W."/>
            <person name="Priest M."/>
            <person name="Roberts A."/>
            <person name="Saif S."/>
            <person name="Shea T."/>
            <person name="Sisk P."/>
            <person name="Sykes S."/>
            <person name="Wortman J."/>
            <person name="Nusbaum C."/>
            <person name="Birren B."/>
        </authorList>
    </citation>
    <scope>NUCLEOTIDE SEQUENCE [LARGE SCALE GENOMIC DNA]</scope>
    <source>
        <strain evidence="2 3">CBS 119918</strain>
    </source>
</reference>
<dbReference type="STRING" id="1182545.A0A072NV98"/>
<dbReference type="EMBL" id="AMGV01000021">
    <property type="protein sequence ID" value="KEF51774.1"/>
    <property type="molecule type" value="Genomic_DNA"/>
</dbReference>
<organism evidence="2 3">
    <name type="scientific">Exophiala aquamarina CBS 119918</name>
    <dbReference type="NCBI Taxonomy" id="1182545"/>
    <lineage>
        <taxon>Eukaryota</taxon>
        <taxon>Fungi</taxon>
        <taxon>Dikarya</taxon>
        <taxon>Ascomycota</taxon>
        <taxon>Pezizomycotina</taxon>
        <taxon>Eurotiomycetes</taxon>
        <taxon>Chaetothyriomycetidae</taxon>
        <taxon>Chaetothyriales</taxon>
        <taxon>Herpotrichiellaceae</taxon>
        <taxon>Exophiala</taxon>
    </lineage>
</organism>
<proteinExistence type="predicted"/>
<dbReference type="AlphaFoldDB" id="A0A072NV98"/>
<dbReference type="GeneID" id="25287006"/>
<feature type="compositionally biased region" description="Low complexity" evidence="1">
    <location>
        <begin position="309"/>
        <end position="318"/>
    </location>
</feature>
<evidence type="ECO:0000256" key="1">
    <source>
        <dbReference type="SAM" id="MobiDB-lite"/>
    </source>
</evidence>